<dbReference type="PATRIC" id="fig|1003181.4.peg.5874"/>
<keyword evidence="11" id="KW-1185">Reference proteome</keyword>
<dbReference type="Pfam" id="PF01957">
    <property type="entry name" value="NfeD"/>
    <property type="match status" value="1"/>
</dbReference>
<feature type="domain" description="NfeD-like C-terminal" evidence="7">
    <location>
        <begin position="403"/>
        <end position="458"/>
    </location>
</feature>
<feature type="transmembrane region" description="Helical" evidence="6">
    <location>
        <begin position="261"/>
        <end position="283"/>
    </location>
</feature>
<accession>A0A176RVX3</accession>
<evidence type="ECO:0000256" key="1">
    <source>
        <dbReference type="ARBA" id="ARBA00004141"/>
    </source>
</evidence>
<sequence length="459" mass="49592">MSTTKQIRSPRFILEQTMNRLIFLLIISLLLPTQVQANGKAWILEIKGAIGPATADYLTRGLEKAQEESVALIVLKMDTPGGLDVAMREIVQAIIASSIPVVTYVAPSGARAASAGTYILYASHVAAMAPGTNLGAATPVQIGGFGMTPEDESKEDDKKTSPDKGDTMTHKMVNDAEAYLRSLAQMHGRNEEWAAKAVRESASLSAQDALEKGVIDLIAVDIQSLLKRINLREVKVFGQKQRLSTLTLEVETYAPDWRNRLLSVITNPNVAYILMLLGIYGLFFEMYNPGSVLPGVIGGISLLLALFAFQVLPVNYAGIALILLGIAFMVGEAFVPSFGALGIGGLIAFVIGSIILIDTDTPDYNYTISRPLIAGVSLVSVVFFLWVIRMLVKIRSRAVVSGREEMLGEEGECLSNEDGHLRVYVHSEAWNAIASSDIAPGQRVKVTGMDGLSLKVEPR</sequence>
<name>A0A176RVX3_9GAMM</name>
<evidence type="ECO:0000259" key="9">
    <source>
        <dbReference type="Pfam" id="PF25145"/>
    </source>
</evidence>
<dbReference type="Pfam" id="PF25145">
    <property type="entry name" value="NfeD1b_N"/>
    <property type="match status" value="1"/>
</dbReference>
<gene>
    <name evidence="10" type="ORF">THIOM_004480</name>
</gene>
<evidence type="ECO:0000256" key="6">
    <source>
        <dbReference type="SAM" id="Phobius"/>
    </source>
</evidence>
<dbReference type="Proteomes" id="UP000076962">
    <property type="component" value="Unassembled WGS sequence"/>
</dbReference>
<feature type="transmembrane region" description="Helical" evidence="6">
    <location>
        <begin position="369"/>
        <end position="388"/>
    </location>
</feature>
<dbReference type="PANTHER" id="PTHR33507">
    <property type="entry name" value="INNER MEMBRANE PROTEIN YBBJ"/>
    <property type="match status" value="1"/>
</dbReference>
<dbReference type="AlphaFoldDB" id="A0A176RVX3"/>
<evidence type="ECO:0000313" key="11">
    <source>
        <dbReference type="Proteomes" id="UP000076962"/>
    </source>
</evidence>
<feature type="domain" description="NfeD1b N-terminal" evidence="9">
    <location>
        <begin position="43"/>
        <end position="236"/>
    </location>
</feature>
<protein>
    <submittedName>
        <fullName evidence="10">Nodulation efficiency protein NfeD</fullName>
    </submittedName>
</protein>
<dbReference type="FunFam" id="3.90.226.10:FF:000089">
    <property type="entry name" value="Membrane-bound serine protease"/>
    <property type="match status" value="1"/>
</dbReference>
<dbReference type="InterPro" id="IPR056739">
    <property type="entry name" value="NfeD_membrane"/>
</dbReference>
<reference evidence="10 11" key="1">
    <citation type="submission" date="2016-05" db="EMBL/GenBank/DDBJ databases">
        <title>Single-cell genome of chain-forming Candidatus Thiomargarita nelsonii and comparison to other large sulfur-oxidizing bacteria.</title>
        <authorList>
            <person name="Winkel M."/>
            <person name="Salman V."/>
            <person name="Woyke T."/>
            <person name="Schulz-Vogt H."/>
            <person name="Richter M."/>
            <person name="Flood B."/>
            <person name="Bailey J."/>
            <person name="Amann R."/>
            <person name="Mussmann M."/>
        </authorList>
    </citation>
    <scope>NUCLEOTIDE SEQUENCE [LARGE SCALE GENOMIC DNA]</scope>
    <source>
        <strain evidence="10 11">THI036</strain>
    </source>
</reference>
<evidence type="ECO:0000259" key="8">
    <source>
        <dbReference type="Pfam" id="PF24961"/>
    </source>
</evidence>
<evidence type="ECO:0000256" key="4">
    <source>
        <dbReference type="ARBA" id="ARBA00023136"/>
    </source>
</evidence>
<comment type="subcellular location">
    <subcellularLocation>
        <location evidence="1">Membrane</location>
        <topology evidence="1">Multi-pass membrane protein</topology>
    </subcellularLocation>
</comment>
<evidence type="ECO:0000313" key="10">
    <source>
        <dbReference type="EMBL" id="OAD19858.1"/>
    </source>
</evidence>
<dbReference type="SUPFAM" id="SSF141322">
    <property type="entry name" value="NfeD domain-like"/>
    <property type="match status" value="1"/>
</dbReference>
<dbReference type="PANTHER" id="PTHR33507:SF4">
    <property type="entry name" value="NODULATION COMPETITIVENESS PROTEIN NFED"/>
    <property type="match status" value="1"/>
</dbReference>
<feature type="domain" description="NfeD integral membrane" evidence="8">
    <location>
        <begin position="269"/>
        <end position="388"/>
    </location>
</feature>
<dbReference type="CDD" id="cd07020">
    <property type="entry name" value="Clp_protease_NfeD_1"/>
    <property type="match status" value="1"/>
</dbReference>
<keyword evidence="2 6" id="KW-0812">Transmembrane</keyword>
<dbReference type="InterPro" id="IPR029045">
    <property type="entry name" value="ClpP/crotonase-like_dom_sf"/>
</dbReference>
<keyword evidence="4 6" id="KW-0472">Membrane</keyword>
<dbReference type="Gene3D" id="3.90.226.10">
    <property type="entry name" value="2-enoyl-CoA Hydratase, Chain A, domain 1"/>
    <property type="match status" value="1"/>
</dbReference>
<dbReference type="InterPro" id="IPR052165">
    <property type="entry name" value="Membrane_assoc_protease"/>
</dbReference>
<dbReference type="Pfam" id="PF24961">
    <property type="entry name" value="NfeD_membrane"/>
    <property type="match status" value="1"/>
</dbReference>
<dbReference type="EMBL" id="LUTY01002638">
    <property type="protein sequence ID" value="OAD19858.1"/>
    <property type="molecule type" value="Genomic_DNA"/>
</dbReference>
<comment type="caution">
    <text evidence="10">The sequence shown here is derived from an EMBL/GenBank/DDBJ whole genome shotgun (WGS) entry which is preliminary data.</text>
</comment>
<keyword evidence="3 6" id="KW-1133">Transmembrane helix</keyword>
<evidence type="ECO:0000256" key="3">
    <source>
        <dbReference type="ARBA" id="ARBA00022989"/>
    </source>
</evidence>
<organism evidence="10 11">
    <name type="scientific">Candidatus Thiomargarita nelsonii</name>
    <dbReference type="NCBI Taxonomy" id="1003181"/>
    <lineage>
        <taxon>Bacteria</taxon>
        <taxon>Pseudomonadati</taxon>
        <taxon>Pseudomonadota</taxon>
        <taxon>Gammaproteobacteria</taxon>
        <taxon>Thiotrichales</taxon>
        <taxon>Thiotrichaceae</taxon>
        <taxon>Thiomargarita</taxon>
    </lineage>
</organism>
<dbReference type="InterPro" id="IPR002810">
    <property type="entry name" value="NfeD-like_C"/>
</dbReference>
<evidence type="ECO:0000259" key="7">
    <source>
        <dbReference type="Pfam" id="PF01957"/>
    </source>
</evidence>
<evidence type="ECO:0000256" key="5">
    <source>
        <dbReference type="SAM" id="MobiDB-lite"/>
    </source>
</evidence>
<feature type="compositionally biased region" description="Basic and acidic residues" evidence="5">
    <location>
        <begin position="155"/>
        <end position="169"/>
    </location>
</feature>
<dbReference type="GO" id="GO:0016020">
    <property type="term" value="C:membrane"/>
    <property type="evidence" value="ECO:0007669"/>
    <property type="project" value="UniProtKB-SubCell"/>
</dbReference>
<dbReference type="InterPro" id="IPR056738">
    <property type="entry name" value="NfeD1b_N"/>
</dbReference>
<proteinExistence type="predicted"/>
<feature type="region of interest" description="Disordered" evidence="5">
    <location>
        <begin position="145"/>
        <end position="169"/>
    </location>
</feature>
<dbReference type="SUPFAM" id="SSF52096">
    <property type="entry name" value="ClpP/crotonase"/>
    <property type="match status" value="1"/>
</dbReference>
<dbReference type="Gene3D" id="2.40.50.140">
    <property type="entry name" value="Nucleic acid-binding proteins"/>
    <property type="match status" value="1"/>
</dbReference>
<feature type="transmembrane region" description="Helical" evidence="6">
    <location>
        <begin position="290"/>
        <end position="308"/>
    </location>
</feature>
<feature type="transmembrane region" description="Helical" evidence="6">
    <location>
        <begin position="338"/>
        <end position="357"/>
    </location>
</feature>
<dbReference type="InterPro" id="IPR012340">
    <property type="entry name" value="NA-bd_OB-fold"/>
</dbReference>
<evidence type="ECO:0000256" key="2">
    <source>
        <dbReference type="ARBA" id="ARBA00022692"/>
    </source>
</evidence>